<evidence type="ECO:0000313" key="8">
    <source>
        <dbReference type="EnsemblPlants" id="Pp3c2_23830V3.6"/>
    </source>
</evidence>
<sequence length="463" mass="49760">MASEDVLDRDLLFRKMKTKSENKMCFDCNSKNPTWASVTYGVFICLDCSALHRSLGVHISFVSLILKTRILTVTSAFFWTFNKSLVVSNILGYNCGMDLPIYVHDQLKLMSLGGNGRAHVFFKQHGWTEGGRIEAKYTSRAADLYRQLLAKEVAKSVAAAAANSASQKSKGAPSPKVDDFFSVEHPKERADPTPAPMPAPAPAAAPPPTHTPAISARPITSGSRKPSLSLGAKKVGATKSGGLGVKKLTTKTSEDLYDQKPAEVQPEPAAPALSSGATTQSAPRSSRFLYMDDVPASNDSDHKNSSSSHVAPPSTNSDFFSEFGGSPVKSSFNSGRAKTQVDDSHEAQKKFANAKSISSAQFFGDQYKNNDQGNSGRLEKFANSSSISSAAYFDREEVGSPGSSSIDVTASELMSKLTYQASQDISALKNMAGETATKFSSIASSFIADLQDRIRCVYVLYSF</sequence>
<feature type="compositionally biased region" description="Pro residues" evidence="6">
    <location>
        <begin position="193"/>
        <end position="210"/>
    </location>
</feature>
<protein>
    <recommendedName>
        <fullName evidence="7">Arf-GAP domain-containing protein</fullName>
    </recommendedName>
</protein>
<dbReference type="CDD" id="cd08831">
    <property type="entry name" value="ArfGap_ArfGap2_3_like"/>
    <property type="match status" value="1"/>
</dbReference>
<proteinExistence type="predicted"/>
<feature type="compositionally biased region" description="Polar residues" evidence="6">
    <location>
        <begin position="275"/>
        <end position="284"/>
    </location>
</feature>
<dbReference type="GO" id="GO:0008270">
    <property type="term" value="F:zinc ion binding"/>
    <property type="evidence" value="ECO:0007669"/>
    <property type="project" value="UniProtKB-KW"/>
</dbReference>
<dbReference type="Pfam" id="PF01412">
    <property type="entry name" value="ArfGap"/>
    <property type="match status" value="1"/>
</dbReference>
<feature type="domain" description="Arf-GAP" evidence="7">
    <location>
        <begin position="10"/>
        <end position="147"/>
    </location>
</feature>
<feature type="compositionally biased region" description="Low complexity" evidence="6">
    <location>
        <begin position="262"/>
        <end position="272"/>
    </location>
</feature>
<dbReference type="Gramene" id="Pp3c2_23830V3.6">
    <property type="protein sequence ID" value="Pp3c2_23830V3.6"/>
    <property type="gene ID" value="Pp3c2_23830"/>
</dbReference>
<evidence type="ECO:0000256" key="2">
    <source>
        <dbReference type="ARBA" id="ARBA00022723"/>
    </source>
</evidence>
<dbReference type="GO" id="GO:0005096">
    <property type="term" value="F:GTPase activator activity"/>
    <property type="evidence" value="ECO:0007669"/>
    <property type="project" value="UniProtKB-KW"/>
</dbReference>
<keyword evidence="2" id="KW-0479">Metal-binding</keyword>
<dbReference type="EnsemblPlants" id="Pp3c2_23830V3.6">
    <property type="protein sequence ID" value="Pp3c2_23830V3.6"/>
    <property type="gene ID" value="Pp3c2_23830"/>
</dbReference>
<dbReference type="GO" id="GO:0000139">
    <property type="term" value="C:Golgi membrane"/>
    <property type="evidence" value="ECO:0007669"/>
    <property type="project" value="GOC"/>
</dbReference>
<reference evidence="8 9" key="1">
    <citation type="journal article" date="2008" name="Science">
        <title>The Physcomitrella genome reveals evolutionary insights into the conquest of land by plants.</title>
        <authorList>
            <person name="Rensing S."/>
            <person name="Lang D."/>
            <person name="Zimmer A."/>
            <person name="Terry A."/>
            <person name="Salamov A."/>
            <person name="Shapiro H."/>
            <person name="Nishiyama T."/>
            <person name="Perroud P.-F."/>
            <person name="Lindquist E."/>
            <person name="Kamisugi Y."/>
            <person name="Tanahashi T."/>
            <person name="Sakakibara K."/>
            <person name="Fujita T."/>
            <person name="Oishi K."/>
            <person name="Shin-I T."/>
            <person name="Kuroki Y."/>
            <person name="Toyoda A."/>
            <person name="Suzuki Y."/>
            <person name="Hashimoto A."/>
            <person name="Yamaguchi K."/>
            <person name="Sugano A."/>
            <person name="Kohara Y."/>
            <person name="Fujiyama A."/>
            <person name="Anterola A."/>
            <person name="Aoki S."/>
            <person name="Ashton N."/>
            <person name="Barbazuk W.B."/>
            <person name="Barker E."/>
            <person name="Bennetzen J."/>
            <person name="Bezanilla M."/>
            <person name="Blankenship R."/>
            <person name="Cho S.H."/>
            <person name="Dutcher S."/>
            <person name="Estelle M."/>
            <person name="Fawcett J.A."/>
            <person name="Gundlach H."/>
            <person name="Hanada K."/>
            <person name="Heyl A."/>
            <person name="Hicks K.A."/>
            <person name="Hugh J."/>
            <person name="Lohr M."/>
            <person name="Mayer K."/>
            <person name="Melkozernov A."/>
            <person name="Murata T."/>
            <person name="Nelson D."/>
            <person name="Pils B."/>
            <person name="Prigge M."/>
            <person name="Reiss B."/>
            <person name="Renner T."/>
            <person name="Rombauts S."/>
            <person name="Rushton P."/>
            <person name="Sanderfoot A."/>
            <person name="Schween G."/>
            <person name="Shiu S.-H."/>
            <person name="Stueber K."/>
            <person name="Theodoulou F.L."/>
            <person name="Tu H."/>
            <person name="Van de Peer Y."/>
            <person name="Verrier P.J."/>
            <person name="Waters E."/>
            <person name="Wood A."/>
            <person name="Yang L."/>
            <person name="Cove D."/>
            <person name="Cuming A."/>
            <person name="Hasebe M."/>
            <person name="Lucas S."/>
            <person name="Mishler D.B."/>
            <person name="Reski R."/>
            <person name="Grigoriev I."/>
            <person name="Quatrano R.S."/>
            <person name="Boore J.L."/>
        </authorList>
    </citation>
    <scope>NUCLEOTIDE SEQUENCE [LARGE SCALE GENOMIC DNA]</scope>
    <source>
        <strain evidence="8 9">cv. Gransden 2004</strain>
    </source>
</reference>
<keyword evidence="1" id="KW-0343">GTPase activation</keyword>
<reference evidence="8" key="3">
    <citation type="submission" date="2020-12" db="UniProtKB">
        <authorList>
            <consortium name="EnsemblPlants"/>
        </authorList>
    </citation>
    <scope>IDENTIFICATION</scope>
</reference>
<dbReference type="AlphaFoldDB" id="A0A7I4D671"/>
<evidence type="ECO:0000256" key="3">
    <source>
        <dbReference type="ARBA" id="ARBA00022771"/>
    </source>
</evidence>
<evidence type="ECO:0000256" key="1">
    <source>
        <dbReference type="ARBA" id="ARBA00022468"/>
    </source>
</evidence>
<dbReference type="PANTHER" id="PTHR45686">
    <property type="entry name" value="ADP-RIBOSYLATION FACTOR GTPASE ACTIVATING PROTEIN 3, ISOFORM H-RELATED"/>
    <property type="match status" value="1"/>
</dbReference>
<dbReference type="FunCoup" id="A0A7I4D671">
    <property type="interactions" value="4641"/>
</dbReference>
<dbReference type="SMART" id="SM00105">
    <property type="entry name" value="ArfGap"/>
    <property type="match status" value="1"/>
</dbReference>
<dbReference type="SUPFAM" id="SSF57863">
    <property type="entry name" value="ArfGap/RecO-like zinc finger"/>
    <property type="match status" value="1"/>
</dbReference>
<gene>
    <name evidence="8" type="primary">LOC112278966</name>
</gene>
<keyword evidence="9" id="KW-1185">Reference proteome</keyword>
<evidence type="ECO:0000313" key="9">
    <source>
        <dbReference type="Proteomes" id="UP000006727"/>
    </source>
</evidence>
<name>A0A7I4D671_PHYPA</name>
<reference evidence="8 9" key="2">
    <citation type="journal article" date="2018" name="Plant J.">
        <title>The Physcomitrella patens chromosome-scale assembly reveals moss genome structure and evolution.</title>
        <authorList>
            <person name="Lang D."/>
            <person name="Ullrich K.K."/>
            <person name="Murat F."/>
            <person name="Fuchs J."/>
            <person name="Jenkins J."/>
            <person name="Haas F.B."/>
            <person name="Piednoel M."/>
            <person name="Gundlach H."/>
            <person name="Van Bel M."/>
            <person name="Meyberg R."/>
            <person name="Vives C."/>
            <person name="Morata J."/>
            <person name="Symeonidi A."/>
            <person name="Hiss M."/>
            <person name="Muchero W."/>
            <person name="Kamisugi Y."/>
            <person name="Saleh O."/>
            <person name="Blanc G."/>
            <person name="Decker E.L."/>
            <person name="van Gessel N."/>
            <person name="Grimwood J."/>
            <person name="Hayes R.D."/>
            <person name="Graham S.W."/>
            <person name="Gunter L.E."/>
            <person name="McDaniel S.F."/>
            <person name="Hoernstein S.N.W."/>
            <person name="Larsson A."/>
            <person name="Li F.W."/>
            <person name="Perroud P.F."/>
            <person name="Phillips J."/>
            <person name="Ranjan P."/>
            <person name="Rokshar D.S."/>
            <person name="Rothfels C.J."/>
            <person name="Schneider L."/>
            <person name="Shu S."/>
            <person name="Stevenson D.W."/>
            <person name="Thummler F."/>
            <person name="Tillich M."/>
            <person name="Villarreal Aguilar J.C."/>
            <person name="Widiez T."/>
            <person name="Wong G.K."/>
            <person name="Wymore A."/>
            <person name="Zhang Y."/>
            <person name="Zimmer A.D."/>
            <person name="Quatrano R.S."/>
            <person name="Mayer K.F.X."/>
            <person name="Goodstein D."/>
            <person name="Casacuberta J.M."/>
            <person name="Vandepoele K."/>
            <person name="Reski R."/>
            <person name="Cuming A.C."/>
            <person name="Tuskan G.A."/>
            <person name="Maumus F."/>
            <person name="Salse J."/>
            <person name="Schmutz J."/>
            <person name="Rensing S.A."/>
        </authorList>
    </citation>
    <scope>NUCLEOTIDE SEQUENCE [LARGE SCALE GENOMIC DNA]</scope>
    <source>
        <strain evidence="8 9">cv. Gransden 2004</strain>
    </source>
</reference>
<evidence type="ECO:0000256" key="5">
    <source>
        <dbReference type="PROSITE-ProRule" id="PRU00288"/>
    </source>
</evidence>
<keyword evidence="3 5" id="KW-0863">Zinc-finger</keyword>
<dbReference type="Gene3D" id="1.10.220.150">
    <property type="entry name" value="Arf GTPase activating protein"/>
    <property type="match status" value="1"/>
</dbReference>
<organism evidence="8 9">
    <name type="scientific">Physcomitrium patens</name>
    <name type="common">Spreading-leaved earth moss</name>
    <name type="synonym">Physcomitrella patens</name>
    <dbReference type="NCBI Taxonomy" id="3218"/>
    <lineage>
        <taxon>Eukaryota</taxon>
        <taxon>Viridiplantae</taxon>
        <taxon>Streptophyta</taxon>
        <taxon>Embryophyta</taxon>
        <taxon>Bryophyta</taxon>
        <taxon>Bryophytina</taxon>
        <taxon>Bryopsida</taxon>
        <taxon>Funariidae</taxon>
        <taxon>Funariales</taxon>
        <taxon>Funariaceae</taxon>
        <taxon>Physcomitrium</taxon>
    </lineage>
</organism>
<dbReference type="GO" id="GO:0048205">
    <property type="term" value="P:COPI coating of Golgi vesicle"/>
    <property type="evidence" value="ECO:0000318"/>
    <property type="project" value="GO_Central"/>
</dbReference>
<dbReference type="Proteomes" id="UP000006727">
    <property type="component" value="Chromosome 2"/>
</dbReference>
<dbReference type="PRINTS" id="PR00405">
    <property type="entry name" value="REVINTRACTNG"/>
</dbReference>
<dbReference type="InParanoid" id="A0A7I4D671"/>
<dbReference type="InterPro" id="IPR038508">
    <property type="entry name" value="ArfGAP_dom_sf"/>
</dbReference>
<evidence type="ECO:0000256" key="6">
    <source>
        <dbReference type="SAM" id="MobiDB-lite"/>
    </source>
</evidence>
<dbReference type="EMBL" id="ABEU02000002">
    <property type="status" value="NOT_ANNOTATED_CDS"/>
    <property type="molecule type" value="Genomic_DNA"/>
</dbReference>
<dbReference type="PANTHER" id="PTHR45686:SF4">
    <property type="entry name" value="ADP-RIBOSYLATION FACTOR GTPASE ACTIVATING PROTEIN 3, ISOFORM H"/>
    <property type="match status" value="1"/>
</dbReference>
<dbReference type="PROSITE" id="PS50115">
    <property type="entry name" value="ARFGAP"/>
    <property type="match status" value="1"/>
</dbReference>
<feature type="compositionally biased region" description="Basic and acidic residues" evidence="6">
    <location>
        <begin position="252"/>
        <end position="261"/>
    </location>
</feature>
<evidence type="ECO:0000256" key="4">
    <source>
        <dbReference type="ARBA" id="ARBA00022833"/>
    </source>
</evidence>
<dbReference type="InterPro" id="IPR001164">
    <property type="entry name" value="ArfGAP_dom"/>
</dbReference>
<evidence type="ECO:0000259" key="7">
    <source>
        <dbReference type="PROSITE" id="PS50115"/>
    </source>
</evidence>
<keyword evidence="4" id="KW-0862">Zinc</keyword>
<accession>A0A7I4D671</accession>
<feature type="region of interest" description="Disordered" evidence="6">
    <location>
        <begin position="185"/>
        <end position="322"/>
    </location>
</feature>
<dbReference type="InterPro" id="IPR037278">
    <property type="entry name" value="ARFGAP/RecO"/>
</dbReference>